<name>A0A1F4Z646_9BACT</name>
<keyword evidence="2" id="KW-0732">Signal</keyword>
<accession>A0A1F4Z646</accession>
<dbReference type="Gene3D" id="2.40.260.10">
    <property type="entry name" value="Sortase"/>
    <property type="match status" value="1"/>
</dbReference>
<gene>
    <name evidence="3" type="ORF">A2972_02680</name>
</gene>
<organism evidence="3 4">
    <name type="scientific">Candidatus Amesbacteria bacterium RIFCSPLOWO2_01_FULL_47_33</name>
    <dbReference type="NCBI Taxonomy" id="1797258"/>
    <lineage>
        <taxon>Bacteria</taxon>
        <taxon>Candidatus Amesiibacteriota</taxon>
    </lineage>
</organism>
<comment type="caution">
    <text evidence="3">The sequence shown here is derived from an EMBL/GenBank/DDBJ whole genome shotgun (WGS) entry which is preliminary data.</text>
</comment>
<reference evidence="3 4" key="1">
    <citation type="journal article" date="2016" name="Nat. Commun.">
        <title>Thousands of microbial genomes shed light on interconnected biogeochemical processes in an aquifer system.</title>
        <authorList>
            <person name="Anantharaman K."/>
            <person name="Brown C.T."/>
            <person name="Hug L.A."/>
            <person name="Sharon I."/>
            <person name="Castelle C.J."/>
            <person name="Probst A.J."/>
            <person name="Thomas B.C."/>
            <person name="Singh A."/>
            <person name="Wilkins M.J."/>
            <person name="Karaoz U."/>
            <person name="Brodie E.L."/>
            <person name="Williams K.H."/>
            <person name="Hubbard S.S."/>
            <person name="Banfield J.F."/>
        </authorList>
    </citation>
    <scope>NUCLEOTIDE SEQUENCE [LARGE SCALE GENOMIC DNA]</scope>
</reference>
<evidence type="ECO:0000256" key="2">
    <source>
        <dbReference type="SAM" id="SignalP"/>
    </source>
</evidence>
<dbReference type="Proteomes" id="UP000176822">
    <property type="component" value="Unassembled WGS sequence"/>
</dbReference>
<evidence type="ECO:0000313" key="4">
    <source>
        <dbReference type="Proteomes" id="UP000176822"/>
    </source>
</evidence>
<dbReference type="AlphaFoldDB" id="A0A1F4Z646"/>
<dbReference type="InterPro" id="IPR023365">
    <property type="entry name" value="Sortase_dom-sf"/>
</dbReference>
<evidence type="ECO:0000313" key="3">
    <source>
        <dbReference type="EMBL" id="OGD01799.1"/>
    </source>
</evidence>
<proteinExistence type="predicted"/>
<evidence type="ECO:0008006" key="5">
    <source>
        <dbReference type="Google" id="ProtNLM"/>
    </source>
</evidence>
<dbReference type="SUPFAM" id="SSF63817">
    <property type="entry name" value="Sortase"/>
    <property type="match status" value="1"/>
</dbReference>
<feature type="signal peptide" evidence="2">
    <location>
        <begin position="1"/>
        <end position="23"/>
    </location>
</feature>
<sequence>MRKVLFAAAIILWISGSALISKAESGVIQAENTTITTRVETGQLTGIRIPAVQISLALKEGGRLDEKWLVSDIKGLYYRENDVLIIYGHNTRAVLGNLDKLNTSDAIYLADENGRETLYTATEIKTVTRIEYTKMDLSGKDGVIVTCDGWRDENRLVVVLKKNI</sequence>
<dbReference type="Pfam" id="PF04203">
    <property type="entry name" value="Sortase"/>
    <property type="match status" value="1"/>
</dbReference>
<evidence type="ECO:0000256" key="1">
    <source>
        <dbReference type="ARBA" id="ARBA00022801"/>
    </source>
</evidence>
<keyword evidence="1" id="KW-0378">Hydrolase</keyword>
<dbReference type="InterPro" id="IPR005754">
    <property type="entry name" value="Sortase"/>
</dbReference>
<dbReference type="GO" id="GO:0016787">
    <property type="term" value="F:hydrolase activity"/>
    <property type="evidence" value="ECO:0007669"/>
    <property type="project" value="UniProtKB-KW"/>
</dbReference>
<protein>
    <recommendedName>
        <fullName evidence="5">Sortase</fullName>
    </recommendedName>
</protein>
<dbReference type="EMBL" id="MEXM01000005">
    <property type="protein sequence ID" value="OGD01799.1"/>
    <property type="molecule type" value="Genomic_DNA"/>
</dbReference>
<feature type="chain" id="PRO_5009515956" description="Sortase" evidence="2">
    <location>
        <begin position="24"/>
        <end position="164"/>
    </location>
</feature>